<dbReference type="EMBL" id="JADFTS010000008">
    <property type="protein sequence ID" value="KAF9591739.1"/>
    <property type="molecule type" value="Genomic_DNA"/>
</dbReference>
<gene>
    <name evidence="2" type="ORF">IFM89_006085</name>
</gene>
<organism evidence="2 3">
    <name type="scientific">Coptis chinensis</name>
    <dbReference type="NCBI Taxonomy" id="261450"/>
    <lineage>
        <taxon>Eukaryota</taxon>
        <taxon>Viridiplantae</taxon>
        <taxon>Streptophyta</taxon>
        <taxon>Embryophyta</taxon>
        <taxon>Tracheophyta</taxon>
        <taxon>Spermatophyta</taxon>
        <taxon>Magnoliopsida</taxon>
        <taxon>Ranunculales</taxon>
        <taxon>Ranunculaceae</taxon>
        <taxon>Coptidoideae</taxon>
        <taxon>Coptis</taxon>
    </lineage>
</organism>
<dbReference type="Proteomes" id="UP000631114">
    <property type="component" value="Unassembled WGS sequence"/>
</dbReference>
<dbReference type="PANTHER" id="PTHR36374">
    <property type="entry name" value="OS01G0969000 PROTEIN"/>
    <property type="match status" value="1"/>
</dbReference>
<accession>A0A835H3Y0</accession>
<evidence type="ECO:0000313" key="2">
    <source>
        <dbReference type="EMBL" id="KAF9591739.1"/>
    </source>
</evidence>
<keyword evidence="3" id="KW-1185">Reference proteome</keyword>
<name>A0A835H3Y0_9MAGN</name>
<dbReference type="PANTHER" id="PTHR36374:SF1">
    <property type="entry name" value="OS01G0969000 PROTEIN"/>
    <property type="match status" value="1"/>
</dbReference>
<dbReference type="OrthoDB" id="1892038at2759"/>
<evidence type="ECO:0000256" key="1">
    <source>
        <dbReference type="SAM" id="MobiDB-lite"/>
    </source>
</evidence>
<comment type="caution">
    <text evidence="2">The sequence shown here is derived from an EMBL/GenBank/DDBJ whole genome shotgun (WGS) entry which is preliminary data.</text>
</comment>
<dbReference type="GO" id="GO:0009507">
    <property type="term" value="C:chloroplast"/>
    <property type="evidence" value="ECO:0007669"/>
    <property type="project" value="TreeGrafter"/>
</dbReference>
<evidence type="ECO:0000313" key="3">
    <source>
        <dbReference type="Proteomes" id="UP000631114"/>
    </source>
</evidence>
<feature type="compositionally biased region" description="Basic and acidic residues" evidence="1">
    <location>
        <begin position="8"/>
        <end position="18"/>
    </location>
</feature>
<sequence length="155" mass="17875">MRVKKRKEQKDVARENKKIKVKKKAATENTRKKMADKGIREEENIQNPFLPIVSFLQNLHFELPPQFKRKKEVKKVESESKVVDFVKVGDGRNKKEFPGLKLEGDEGQQGGGNMWQVYALGGFLVGRWLWARWNERKAAKSDKEEPSGDPEPPSL</sequence>
<dbReference type="AlphaFoldDB" id="A0A835H3Y0"/>
<feature type="region of interest" description="Disordered" evidence="1">
    <location>
        <begin position="1"/>
        <end position="38"/>
    </location>
</feature>
<protein>
    <submittedName>
        <fullName evidence="2">Uncharacterized protein</fullName>
    </submittedName>
</protein>
<reference evidence="2 3" key="1">
    <citation type="submission" date="2020-10" db="EMBL/GenBank/DDBJ databases">
        <title>The Coptis chinensis genome and diversification of protoberbering-type alkaloids.</title>
        <authorList>
            <person name="Wang B."/>
            <person name="Shu S."/>
            <person name="Song C."/>
            <person name="Liu Y."/>
        </authorList>
    </citation>
    <scope>NUCLEOTIDE SEQUENCE [LARGE SCALE GENOMIC DNA]</scope>
    <source>
        <strain evidence="2">HL-2020</strain>
        <tissue evidence="2">Leaf</tissue>
    </source>
</reference>
<proteinExistence type="predicted"/>
<feature type="compositionally biased region" description="Basic and acidic residues" evidence="1">
    <location>
        <begin position="25"/>
        <end position="38"/>
    </location>
</feature>